<reference evidence="3 4" key="1">
    <citation type="submission" date="2020-08" db="EMBL/GenBank/DDBJ databases">
        <title>Genomic Encyclopedia of Type Strains, Phase IV (KMG-IV): sequencing the most valuable type-strain genomes for metagenomic binning, comparative biology and taxonomic classification.</title>
        <authorList>
            <person name="Goeker M."/>
        </authorList>
    </citation>
    <scope>NUCLEOTIDE SEQUENCE [LARGE SCALE GENOMIC DNA]</scope>
    <source>
        <strain evidence="3 4">DSM 105074</strain>
    </source>
</reference>
<feature type="chain" id="PRO_5032657783" evidence="1">
    <location>
        <begin position="21"/>
        <end position="184"/>
    </location>
</feature>
<feature type="signal peptide" evidence="1">
    <location>
        <begin position="1"/>
        <end position="20"/>
    </location>
</feature>
<dbReference type="EMBL" id="JACHGF010000001">
    <property type="protein sequence ID" value="MBB5282245.1"/>
    <property type="molecule type" value="Genomic_DNA"/>
</dbReference>
<dbReference type="Pfam" id="PF04264">
    <property type="entry name" value="YceI"/>
    <property type="match status" value="1"/>
</dbReference>
<sequence>MKSYLPGLLALVFLTGAATAQSTLYATNSGETRFFSETPAENISAVNAKSQAILNTATGELAVRMNMRDFTFPNKLMQEHFNENYMESDKYPTATFRGKVEPAPHYTQKGTYAVTAKGTFTVHGQSQERTLSGQLIVTDGTIELQTNFDVALADHKIEVPKIVFVKIAQVINVKARYVLKPYKK</sequence>
<evidence type="ECO:0000256" key="1">
    <source>
        <dbReference type="SAM" id="SignalP"/>
    </source>
</evidence>
<keyword evidence="1" id="KW-0732">Signal</keyword>
<dbReference type="AlphaFoldDB" id="A0A840TH11"/>
<dbReference type="InterPro" id="IPR036761">
    <property type="entry name" value="TTHA0802/YceI-like_sf"/>
</dbReference>
<accession>A0A840TH11</accession>
<dbReference type="InterPro" id="IPR007372">
    <property type="entry name" value="Lipid/polyisoprenoid-bd_YceI"/>
</dbReference>
<evidence type="ECO:0000313" key="4">
    <source>
        <dbReference type="Proteomes" id="UP000557307"/>
    </source>
</evidence>
<evidence type="ECO:0000259" key="2">
    <source>
        <dbReference type="Pfam" id="PF04264"/>
    </source>
</evidence>
<feature type="domain" description="Lipid/polyisoprenoid-binding YceI-like" evidence="2">
    <location>
        <begin position="55"/>
        <end position="176"/>
    </location>
</feature>
<organism evidence="3 4">
    <name type="scientific">Rhabdobacter roseus</name>
    <dbReference type="NCBI Taxonomy" id="1655419"/>
    <lineage>
        <taxon>Bacteria</taxon>
        <taxon>Pseudomonadati</taxon>
        <taxon>Bacteroidota</taxon>
        <taxon>Cytophagia</taxon>
        <taxon>Cytophagales</taxon>
        <taxon>Cytophagaceae</taxon>
        <taxon>Rhabdobacter</taxon>
    </lineage>
</organism>
<evidence type="ECO:0000313" key="3">
    <source>
        <dbReference type="EMBL" id="MBB5282245.1"/>
    </source>
</evidence>
<protein>
    <submittedName>
        <fullName evidence="3">Polyisoprenoid-binding protein YceI</fullName>
    </submittedName>
</protein>
<gene>
    <name evidence="3" type="ORF">HNQ92_000366</name>
</gene>
<keyword evidence="4" id="KW-1185">Reference proteome</keyword>
<proteinExistence type="predicted"/>
<comment type="caution">
    <text evidence="3">The sequence shown here is derived from an EMBL/GenBank/DDBJ whole genome shotgun (WGS) entry which is preliminary data.</text>
</comment>
<dbReference type="SUPFAM" id="SSF101874">
    <property type="entry name" value="YceI-like"/>
    <property type="match status" value="1"/>
</dbReference>
<dbReference type="Proteomes" id="UP000557307">
    <property type="component" value="Unassembled WGS sequence"/>
</dbReference>
<dbReference type="Gene3D" id="2.40.128.110">
    <property type="entry name" value="Lipid/polyisoprenoid-binding, YceI-like"/>
    <property type="match status" value="1"/>
</dbReference>
<name>A0A840TH11_9BACT</name>
<dbReference type="RefSeq" id="WP_184170028.1">
    <property type="nucleotide sequence ID" value="NZ_JACHGF010000001.1"/>
</dbReference>